<protein>
    <recommendedName>
        <fullName evidence="4">Small auxin up regulated protein</fullName>
    </recommendedName>
</protein>
<organism evidence="2 3">
    <name type="scientific">Kalanchoe fedtschenkoi</name>
    <name type="common">Lavender scallops</name>
    <name type="synonym">South American air plant</name>
    <dbReference type="NCBI Taxonomy" id="63787"/>
    <lineage>
        <taxon>Eukaryota</taxon>
        <taxon>Viridiplantae</taxon>
        <taxon>Streptophyta</taxon>
        <taxon>Embryophyta</taxon>
        <taxon>Tracheophyta</taxon>
        <taxon>Spermatophyta</taxon>
        <taxon>Magnoliopsida</taxon>
        <taxon>eudicotyledons</taxon>
        <taxon>Gunneridae</taxon>
        <taxon>Pentapetalae</taxon>
        <taxon>Saxifragales</taxon>
        <taxon>Crassulaceae</taxon>
        <taxon>Kalanchoe</taxon>
    </lineage>
</organism>
<keyword evidence="3" id="KW-1185">Reference proteome</keyword>
<evidence type="ECO:0008006" key="4">
    <source>
        <dbReference type="Google" id="ProtNLM"/>
    </source>
</evidence>
<dbReference type="EnsemblPlants" id="Kaladp0048s0530.1.v1.1">
    <property type="protein sequence ID" value="Kaladp0048s0530.1.v1.1.CDS.1"/>
    <property type="gene ID" value="Kaladp0048s0530.v1.1"/>
</dbReference>
<dbReference type="Gramene" id="Kaladp0048s0530.1.v1.1">
    <property type="protein sequence ID" value="Kaladp0048s0530.1.v1.1.CDS.1"/>
    <property type="gene ID" value="Kaladp0048s0530.v1.1"/>
</dbReference>
<dbReference type="PANTHER" id="PTHR35296:SF8">
    <property type="entry name" value="SMALL AUXIN-UP RNA-RELATED"/>
    <property type="match status" value="1"/>
</dbReference>
<accession>A0A7N0TYI0</accession>
<dbReference type="Pfam" id="PF02519">
    <property type="entry name" value="Auxin_inducible"/>
    <property type="match status" value="1"/>
</dbReference>
<sequence>MSKLAKLTSAIRKLGRSKSAVVASSSASALRADLRTVLVGKSRRRYLLRTDLVEHPLIRCLVDQSASECSEDGGALVVACEVVMFEHLLWMLENSESQLANYSMDELVEFYSY</sequence>
<dbReference type="InterPro" id="IPR003676">
    <property type="entry name" value="SAUR_fam"/>
</dbReference>
<name>A0A7N0TYI0_KALFE</name>
<evidence type="ECO:0000313" key="2">
    <source>
        <dbReference type="EnsemblPlants" id="Kaladp0048s0530.1.v1.1.CDS.1"/>
    </source>
</evidence>
<comment type="similarity">
    <text evidence="1">Belongs to the ARG7 family.</text>
</comment>
<proteinExistence type="inferred from homology"/>
<dbReference type="AlphaFoldDB" id="A0A7N0TYI0"/>
<reference evidence="2" key="1">
    <citation type="submission" date="2021-01" db="UniProtKB">
        <authorList>
            <consortium name="EnsemblPlants"/>
        </authorList>
    </citation>
    <scope>IDENTIFICATION</scope>
</reference>
<dbReference type="PANTHER" id="PTHR35296">
    <property type="entry name" value="EXPRESSED PROTEIN"/>
    <property type="match status" value="1"/>
</dbReference>
<dbReference type="OMA" id="LWMLKNS"/>
<dbReference type="Proteomes" id="UP000594263">
    <property type="component" value="Unplaced"/>
</dbReference>
<evidence type="ECO:0000313" key="3">
    <source>
        <dbReference type="Proteomes" id="UP000594263"/>
    </source>
</evidence>
<evidence type="ECO:0000256" key="1">
    <source>
        <dbReference type="ARBA" id="ARBA00006974"/>
    </source>
</evidence>
<dbReference type="GO" id="GO:0009733">
    <property type="term" value="P:response to auxin"/>
    <property type="evidence" value="ECO:0007669"/>
    <property type="project" value="InterPro"/>
</dbReference>